<organism evidence="1 2">
    <name type="scientific">Methanosarcina horonobensis HB-1 = JCM 15518</name>
    <dbReference type="NCBI Taxonomy" id="1434110"/>
    <lineage>
        <taxon>Archaea</taxon>
        <taxon>Methanobacteriati</taxon>
        <taxon>Methanobacteriota</taxon>
        <taxon>Stenosarchaea group</taxon>
        <taxon>Methanomicrobia</taxon>
        <taxon>Methanosarcinales</taxon>
        <taxon>Methanosarcinaceae</taxon>
        <taxon>Methanosarcina</taxon>
    </lineage>
</organism>
<name>A0A0E3SII3_9EURY</name>
<sequence>MGEDMLIRKNISLDDKYLKKLQPFLDANDGNLSAAVRDTIEIADTALTYHKSIDEAIKFLKETPVKEELSDTIKSGENTIINKTMLEWLFRYTKGRLTDEDLVNELINPFEISNMKELEDYLNRISRNYQWTIRTSIKCEDIYNPESALLLLSNSTINSREFFAQLIAHFLARWKQLDVEHIFRRANSTQISFKKNLSVSLNETMPGIRKHFGYLDIVCRELDDNTEFWTQLMYTYNVERYNLVTLHRNQFETFAAGDVPNPTKILERLCKQSVNEMSLPDLLVYFRKMYLATQLVKNIEICLEPGKESVTIFHDFKNEKVINSLVEYFSNIFRENGTPFITSSYSSMIVFRFYKEHEPEDSSDLYEVEEFTESDFISKE</sequence>
<evidence type="ECO:0000313" key="1">
    <source>
        <dbReference type="EMBL" id="AKB80342.1"/>
    </source>
</evidence>
<dbReference type="PATRIC" id="fig|1434110.4.peg.4918"/>
<dbReference type="KEGG" id="mhor:MSHOH_3859"/>
<proteinExistence type="predicted"/>
<dbReference type="EMBL" id="CP009516">
    <property type="protein sequence ID" value="AKB80342.1"/>
    <property type="molecule type" value="Genomic_DNA"/>
</dbReference>
<dbReference type="AlphaFoldDB" id="A0A0E3SII3"/>
<protein>
    <submittedName>
        <fullName evidence="1">Uncharacterized protein</fullName>
    </submittedName>
</protein>
<dbReference type="HOGENOM" id="CLU_734907_0_0_2"/>
<reference evidence="1 2" key="1">
    <citation type="submission" date="2014-07" db="EMBL/GenBank/DDBJ databases">
        <title>Methanogenic archaea and the global carbon cycle.</title>
        <authorList>
            <person name="Henriksen J.R."/>
            <person name="Luke J."/>
            <person name="Reinhart S."/>
            <person name="Benedict M.N."/>
            <person name="Youngblut N.D."/>
            <person name="Metcalf M.E."/>
            <person name="Whitaker R.J."/>
            <person name="Metcalf W.W."/>
        </authorList>
    </citation>
    <scope>NUCLEOTIDE SEQUENCE [LARGE SCALE GENOMIC DNA]</scope>
    <source>
        <strain evidence="1 2">HB-1</strain>
    </source>
</reference>
<evidence type="ECO:0000313" key="2">
    <source>
        <dbReference type="Proteomes" id="UP000033101"/>
    </source>
</evidence>
<gene>
    <name evidence="1" type="ORF">MSHOH_3859</name>
</gene>
<keyword evidence="2" id="KW-1185">Reference proteome</keyword>
<accession>A0A0E3SII3</accession>
<dbReference type="Proteomes" id="UP000033101">
    <property type="component" value="Chromosome"/>
</dbReference>